<keyword evidence="1" id="KW-1133">Transmembrane helix</keyword>
<protein>
    <submittedName>
        <fullName evidence="2">DUF6230 family protein</fullName>
    </submittedName>
</protein>
<evidence type="ECO:0000313" key="2">
    <source>
        <dbReference type="EMBL" id="MFC0566558.1"/>
    </source>
</evidence>
<dbReference type="EMBL" id="JBHLUE010000017">
    <property type="protein sequence ID" value="MFC0566558.1"/>
    <property type="molecule type" value="Genomic_DNA"/>
</dbReference>
<dbReference type="Pfam" id="PF19741">
    <property type="entry name" value="DUF6230"/>
    <property type="match status" value="1"/>
</dbReference>
<dbReference type="Proteomes" id="UP001589894">
    <property type="component" value="Unassembled WGS sequence"/>
</dbReference>
<reference evidence="2 3" key="1">
    <citation type="submission" date="2024-09" db="EMBL/GenBank/DDBJ databases">
        <authorList>
            <person name="Sun Q."/>
            <person name="Mori K."/>
        </authorList>
    </citation>
    <scope>NUCLEOTIDE SEQUENCE [LARGE SCALE GENOMIC DNA]</scope>
    <source>
        <strain evidence="2 3">TBRC 2205</strain>
    </source>
</reference>
<dbReference type="RefSeq" id="WP_377341351.1">
    <property type="nucleotide sequence ID" value="NZ_JBHLUE010000017.1"/>
</dbReference>
<keyword evidence="1" id="KW-0472">Membrane</keyword>
<evidence type="ECO:0000256" key="1">
    <source>
        <dbReference type="SAM" id="Phobius"/>
    </source>
</evidence>
<keyword evidence="1" id="KW-0812">Transmembrane</keyword>
<sequence>MIAILFDRCFKLLTDVVPSGNFQRIGVARKRRRNHKDRIGRRPFRTTPPILAVKVIKGGLMSSADVSGSRAPGKVRWRRFAGMLLTAGVAGGALAMLTAQGVLAAQFSVSGMPFTVTADKLSGTGFEQFATLDHMIENSPNEGDTGGQLVLIVSAIDRAELTNLCQSVSLGGMNLKITAGDNGKAVTAHTLVVDSDSITGNASFDDIDIGQDASTLDRVPGVKGNPGVFAQQARTVTILDLRQNNYATTAAAFSLPHLRMSFTDSGC</sequence>
<feature type="transmembrane region" description="Helical" evidence="1">
    <location>
        <begin position="80"/>
        <end position="103"/>
    </location>
</feature>
<organism evidence="2 3">
    <name type="scientific">Plantactinospora siamensis</name>
    <dbReference type="NCBI Taxonomy" id="555372"/>
    <lineage>
        <taxon>Bacteria</taxon>
        <taxon>Bacillati</taxon>
        <taxon>Actinomycetota</taxon>
        <taxon>Actinomycetes</taxon>
        <taxon>Micromonosporales</taxon>
        <taxon>Micromonosporaceae</taxon>
        <taxon>Plantactinospora</taxon>
    </lineage>
</organism>
<keyword evidence="3" id="KW-1185">Reference proteome</keyword>
<accession>A0ABV6P2N9</accession>
<proteinExistence type="predicted"/>
<dbReference type="InterPro" id="IPR046198">
    <property type="entry name" value="DUF6230"/>
</dbReference>
<name>A0ABV6P2N9_9ACTN</name>
<evidence type="ECO:0000313" key="3">
    <source>
        <dbReference type="Proteomes" id="UP001589894"/>
    </source>
</evidence>
<comment type="caution">
    <text evidence="2">The sequence shown here is derived from an EMBL/GenBank/DDBJ whole genome shotgun (WGS) entry which is preliminary data.</text>
</comment>
<gene>
    <name evidence="2" type="ORF">ACFFHU_20760</name>
</gene>